<keyword evidence="3" id="KW-1185">Reference proteome</keyword>
<gene>
    <name evidence="2" type="ORF">SCF082_LOCUS10390</name>
</gene>
<dbReference type="Proteomes" id="UP001642464">
    <property type="component" value="Unassembled WGS sequence"/>
</dbReference>
<proteinExistence type="predicted"/>
<evidence type="ECO:0000313" key="3">
    <source>
        <dbReference type="Proteomes" id="UP001642464"/>
    </source>
</evidence>
<feature type="chain" id="PRO_5045626995" evidence="1">
    <location>
        <begin position="20"/>
        <end position="173"/>
    </location>
</feature>
<organism evidence="2 3">
    <name type="scientific">Durusdinium trenchii</name>
    <dbReference type="NCBI Taxonomy" id="1381693"/>
    <lineage>
        <taxon>Eukaryota</taxon>
        <taxon>Sar</taxon>
        <taxon>Alveolata</taxon>
        <taxon>Dinophyceae</taxon>
        <taxon>Suessiales</taxon>
        <taxon>Symbiodiniaceae</taxon>
        <taxon>Durusdinium</taxon>
    </lineage>
</organism>
<feature type="signal peptide" evidence="1">
    <location>
        <begin position="1"/>
        <end position="19"/>
    </location>
</feature>
<keyword evidence="1" id="KW-0732">Signal</keyword>
<protein>
    <submittedName>
        <fullName evidence="2">Uncharacterized protein</fullName>
    </submittedName>
</protein>
<evidence type="ECO:0000313" key="2">
    <source>
        <dbReference type="EMBL" id="CAK9009710.1"/>
    </source>
</evidence>
<sequence>MLGCAVAVLGALLVLPGKAATLAWLRQWPLWQQLQEDLGLATQDWQTIQVGATTFRYHLQGEMAWPLLLTLSQLKVPEVHLRVLQIQFQGGLDENQLLQFLDKTDLRPSFFAAKQSIPDHFLAALRSRSIKPWYCQDTSSPTLSERAVLYETFASSRFETAAGERLAQDFLWP</sequence>
<comment type="caution">
    <text evidence="2">The sequence shown here is derived from an EMBL/GenBank/DDBJ whole genome shotgun (WGS) entry which is preliminary data.</text>
</comment>
<accession>A0ABP0J5V5</accession>
<evidence type="ECO:0000256" key="1">
    <source>
        <dbReference type="SAM" id="SignalP"/>
    </source>
</evidence>
<name>A0ABP0J5V5_9DINO</name>
<dbReference type="EMBL" id="CAXAMM010006069">
    <property type="protein sequence ID" value="CAK9009710.1"/>
    <property type="molecule type" value="Genomic_DNA"/>
</dbReference>
<reference evidence="2 3" key="1">
    <citation type="submission" date="2024-02" db="EMBL/GenBank/DDBJ databases">
        <authorList>
            <person name="Chen Y."/>
            <person name="Shah S."/>
            <person name="Dougan E. K."/>
            <person name="Thang M."/>
            <person name="Chan C."/>
        </authorList>
    </citation>
    <scope>NUCLEOTIDE SEQUENCE [LARGE SCALE GENOMIC DNA]</scope>
</reference>